<keyword evidence="2" id="KW-1185">Reference proteome</keyword>
<name>A0A7H0LIR1_9SPHN</name>
<dbReference type="EMBL" id="CP061038">
    <property type="protein sequence ID" value="QNQ09564.1"/>
    <property type="molecule type" value="Genomic_DNA"/>
</dbReference>
<organism evidence="1 2">
    <name type="scientific">Sphingomonas alpina</name>
    <dbReference type="NCBI Taxonomy" id="653931"/>
    <lineage>
        <taxon>Bacteria</taxon>
        <taxon>Pseudomonadati</taxon>
        <taxon>Pseudomonadota</taxon>
        <taxon>Alphaproteobacteria</taxon>
        <taxon>Sphingomonadales</taxon>
        <taxon>Sphingomonadaceae</taxon>
        <taxon>Sphingomonas</taxon>
    </lineage>
</organism>
<dbReference type="InterPro" id="IPR037883">
    <property type="entry name" value="Knr4/Smi1-like_sf"/>
</dbReference>
<dbReference type="AlphaFoldDB" id="A0A7H0LIR1"/>
<reference evidence="1 2" key="1">
    <citation type="submission" date="2020-09" db="EMBL/GenBank/DDBJ databases">
        <title>Sphingomonas sp., a new species isolated from pork steak.</title>
        <authorList>
            <person name="Heidler von Heilborn D."/>
        </authorList>
    </citation>
    <scope>NUCLEOTIDE SEQUENCE [LARGE SCALE GENOMIC DNA]</scope>
    <source>
        <strain evidence="2">S8-3T</strain>
    </source>
</reference>
<gene>
    <name evidence="1" type="ORF">H3Z74_23545</name>
</gene>
<evidence type="ECO:0008006" key="3">
    <source>
        <dbReference type="Google" id="ProtNLM"/>
    </source>
</evidence>
<sequence length="160" mass="17506">MEFTLDSSLRLYCYSLPARKEDMESLLLKYPELPGGYEDLTVQATGTVFLWNEKGQLRIWGPEEALAMNAAYNVDEYAPGALAFADNGAGEILLYGTGLSGLGVYIVETGSIALDSDAAWVSRDLNGILLRADGAELIFQSDPVDESEITEPFLIESELR</sequence>
<proteinExistence type="predicted"/>
<protein>
    <recommendedName>
        <fullName evidence="3">SMI1/KNR4 family protein</fullName>
    </recommendedName>
</protein>
<evidence type="ECO:0000313" key="2">
    <source>
        <dbReference type="Proteomes" id="UP000516148"/>
    </source>
</evidence>
<dbReference type="KEGG" id="spap:H3Z74_23545"/>
<accession>A0A7H0LIR1</accession>
<dbReference type="RefSeq" id="WP_187761875.1">
    <property type="nucleotide sequence ID" value="NZ_CP061038.1"/>
</dbReference>
<dbReference type="Gene3D" id="3.40.1580.10">
    <property type="entry name" value="SMI1/KNR4-like"/>
    <property type="match status" value="1"/>
</dbReference>
<dbReference type="Proteomes" id="UP000516148">
    <property type="component" value="Chromosome"/>
</dbReference>
<evidence type="ECO:0000313" key="1">
    <source>
        <dbReference type="EMBL" id="QNQ09564.1"/>
    </source>
</evidence>